<evidence type="ECO:0000313" key="5">
    <source>
        <dbReference type="EMBL" id="MDZ5488643.1"/>
    </source>
</evidence>
<dbReference type="Proteomes" id="UP001290101">
    <property type="component" value="Unassembled WGS sequence"/>
</dbReference>
<keyword evidence="5" id="KW-0378">Hydrolase</keyword>
<evidence type="ECO:0000313" key="6">
    <source>
        <dbReference type="Proteomes" id="UP001290101"/>
    </source>
</evidence>
<proteinExistence type="inferred from homology"/>
<dbReference type="EC" id="3.5.1.28" evidence="5"/>
<dbReference type="InterPro" id="IPR006619">
    <property type="entry name" value="PGRP_domain_met/bac"/>
</dbReference>
<feature type="signal peptide" evidence="3">
    <location>
        <begin position="1"/>
        <end position="34"/>
    </location>
</feature>
<feature type="region of interest" description="Disordered" evidence="2">
    <location>
        <begin position="179"/>
        <end position="281"/>
    </location>
</feature>
<dbReference type="RefSeq" id="WP_322439165.1">
    <property type="nucleotide sequence ID" value="NZ_JAXOTQ010000004.1"/>
</dbReference>
<accession>A0ABU5J7S8</accession>
<protein>
    <submittedName>
        <fullName evidence="5">N-acetylmuramoyl-L-alanine amidase</fullName>
        <ecNumber evidence="5">3.5.1.28</ecNumber>
    </submittedName>
</protein>
<sequence length="773" mass="79937">MRFTGIRWNRRTAGIGAAIVATAVAGTASLAATAGFGEDGAVWGEGDGPVSTALHTVAFPAANGREVTIPKRDTERFAMVGVTWANPNVDFKGTVAVRTHAVDGDWSDWRPLELDNHFGPEPGAEATAGKARGGTDPLWVGQSDGVEVRATAAGGATSDQLPAGLRLELVDPGLTKRRKAGAAGVGHVRPARLQPVAEVRALEPTPTDPAPTDTAPTDPAPTDPPTTTAPAETTAPAPTETTAPPAATTAPAPTTTSAPAPTTTAPTVAPTATAPANPIPTPKVVTRAEWKADESIVTDPPTYGTTVKAFFVHHTAGTNDYSCADSAALVRGIEIYHVKSNGWNDIGYNFLVDKCGVVFEGRKGGIDKPVTGAHTYGFNTDNAAIAVLGTYISAGIPTGVQDVVAHVAAYKLGAYGNDPFGKVTLTSGVEGKYHLGEQVVFNRISGHRDAVATECPGDALYAQLATIRAKAATTANLRLTGLTGTLSGTTYYTRSTFTASWTTITPSNLISRFDVVVDGTVVATAAGTARSASVTVPAGTHTVVVRAAHKIGRVNATAAQAFVVDTAAPTFPQGPTLALRAGQVSGTVVPVTVNWRATDNTGVGSVQLTAPISRTFAASGSYGTTTKPSVATAWSMRAQDWAGNTATTSASWTPIFLPETKATRTGTWSTSTGSSYLGGSALTSTAAKSSLTWTVTARSIAFLATRTSTSGQAEIWVDGVKQTTVDLRNSTTDYRRVMWTKSWSSSARHTVKIVVVGTSGRPRVITDGLVYIG</sequence>
<feature type="domain" description="Peptidoglycan recognition protein family" evidence="4">
    <location>
        <begin position="282"/>
        <end position="430"/>
    </location>
</feature>
<evidence type="ECO:0000256" key="1">
    <source>
        <dbReference type="ARBA" id="ARBA00007553"/>
    </source>
</evidence>
<feature type="compositionally biased region" description="Low complexity" evidence="2">
    <location>
        <begin position="225"/>
        <end position="276"/>
    </location>
</feature>
<dbReference type="Gene3D" id="2.60.120.260">
    <property type="entry name" value="Galactose-binding domain-like"/>
    <property type="match status" value="1"/>
</dbReference>
<dbReference type="SUPFAM" id="SSF55846">
    <property type="entry name" value="N-acetylmuramoyl-L-alanine amidase-like"/>
    <property type="match status" value="1"/>
</dbReference>
<dbReference type="Gene3D" id="3.40.80.10">
    <property type="entry name" value="Peptidoglycan recognition protein-like"/>
    <property type="match status" value="1"/>
</dbReference>
<dbReference type="CDD" id="cd06583">
    <property type="entry name" value="PGRP"/>
    <property type="match status" value="1"/>
</dbReference>
<evidence type="ECO:0000256" key="3">
    <source>
        <dbReference type="SAM" id="SignalP"/>
    </source>
</evidence>
<reference evidence="5 6" key="1">
    <citation type="submission" date="2023-12" db="EMBL/GenBank/DDBJ databases">
        <title>Micromonospora sp. nov., isolated from Atacama Desert.</title>
        <authorList>
            <person name="Carro L."/>
            <person name="Golinska P."/>
            <person name="Klenk H.-P."/>
            <person name="Goodfellow M."/>
        </authorList>
    </citation>
    <scope>NUCLEOTIDE SEQUENCE [LARGE SCALE GENOMIC DNA]</scope>
    <source>
        <strain evidence="5 6">4G53</strain>
    </source>
</reference>
<dbReference type="InterPro" id="IPR002502">
    <property type="entry name" value="Amidase_domain"/>
</dbReference>
<keyword evidence="3" id="KW-0732">Signal</keyword>
<dbReference type="SMART" id="SM00701">
    <property type="entry name" value="PGRP"/>
    <property type="match status" value="1"/>
</dbReference>
<dbReference type="PANTHER" id="PTHR11022:SF41">
    <property type="entry name" value="PEPTIDOGLYCAN-RECOGNITION PROTEIN LC-RELATED"/>
    <property type="match status" value="1"/>
</dbReference>
<evidence type="ECO:0000259" key="4">
    <source>
        <dbReference type="SMART" id="SM00701"/>
    </source>
</evidence>
<dbReference type="Pfam" id="PF01510">
    <property type="entry name" value="Amidase_2"/>
    <property type="match status" value="1"/>
</dbReference>
<feature type="chain" id="PRO_5047023399" evidence="3">
    <location>
        <begin position="35"/>
        <end position="773"/>
    </location>
</feature>
<evidence type="ECO:0000256" key="2">
    <source>
        <dbReference type="SAM" id="MobiDB-lite"/>
    </source>
</evidence>
<name>A0ABU5J7S8_9ACTN</name>
<comment type="caution">
    <text evidence="5">The sequence shown here is derived from an EMBL/GenBank/DDBJ whole genome shotgun (WGS) entry which is preliminary data.</text>
</comment>
<organism evidence="5 6">
    <name type="scientific">Micromonospora sicca</name>
    <dbReference type="NCBI Taxonomy" id="2202420"/>
    <lineage>
        <taxon>Bacteria</taxon>
        <taxon>Bacillati</taxon>
        <taxon>Actinomycetota</taxon>
        <taxon>Actinomycetes</taxon>
        <taxon>Micromonosporales</taxon>
        <taxon>Micromonosporaceae</taxon>
        <taxon>Micromonospora</taxon>
    </lineage>
</organism>
<dbReference type="InterPro" id="IPR015510">
    <property type="entry name" value="PGRP"/>
</dbReference>
<dbReference type="EMBL" id="JAXOTQ010000004">
    <property type="protein sequence ID" value="MDZ5488643.1"/>
    <property type="molecule type" value="Genomic_DNA"/>
</dbReference>
<comment type="similarity">
    <text evidence="1">Belongs to the N-acetylmuramoyl-L-alanine amidase 2 family.</text>
</comment>
<keyword evidence="6" id="KW-1185">Reference proteome</keyword>
<dbReference type="GO" id="GO:0008745">
    <property type="term" value="F:N-acetylmuramoyl-L-alanine amidase activity"/>
    <property type="evidence" value="ECO:0007669"/>
    <property type="project" value="UniProtKB-EC"/>
</dbReference>
<gene>
    <name evidence="5" type="ORF">U2F25_04035</name>
</gene>
<dbReference type="InterPro" id="IPR036505">
    <property type="entry name" value="Amidase/PGRP_sf"/>
</dbReference>
<dbReference type="PANTHER" id="PTHR11022">
    <property type="entry name" value="PEPTIDOGLYCAN RECOGNITION PROTEIN"/>
    <property type="match status" value="1"/>
</dbReference>